<feature type="region of interest" description="Disordered" evidence="7">
    <location>
        <begin position="583"/>
        <end position="629"/>
    </location>
</feature>
<evidence type="ECO:0000256" key="4">
    <source>
        <dbReference type="ARBA" id="ARBA00023054"/>
    </source>
</evidence>
<dbReference type="SMART" id="SM00222">
    <property type="entry name" value="Sec7"/>
    <property type="match status" value="1"/>
</dbReference>
<feature type="domain" description="PH" evidence="8">
    <location>
        <begin position="361"/>
        <end position="474"/>
    </location>
</feature>
<feature type="region of interest" description="Disordered" evidence="7">
    <location>
        <begin position="1"/>
        <end position="30"/>
    </location>
</feature>
<evidence type="ECO:0000256" key="6">
    <source>
        <dbReference type="ARBA" id="ARBA00023273"/>
    </source>
</evidence>
<evidence type="ECO:0000256" key="3">
    <source>
        <dbReference type="ARBA" id="ARBA00022553"/>
    </source>
</evidence>
<dbReference type="PRINTS" id="PR00683">
    <property type="entry name" value="SPECTRINPH"/>
</dbReference>
<dbReference type="PROSITE" id="PS50003">
    <property type="entry name" value="PH_DOMAIN"/>
    <property type="match status" value="1"/>
</dbReference>
<dbReference type="InterPro" id="IPR001849">
    <property type="entry name" value="PH_domain"/>
</dbReference>
<keyword evidence="4" id="KW-0175">Coiled coil</keyword>
<evidence type="ECO:0000256" key="5">
    <source>
        <dbReference type="ARBA" id="ARBA00023136"/>
    </source>
</evidence>
<dbReference type="FunFam" id="2.30.29.30:FF:000054">
    <property type="entry name" value="PH and SEC7 domain-containing protein 3"/>
    <property type="match status" value="1"/>
</dbReference>
<dbReference type="GeneTree" id="ENSGT00940000159674"/>
<dbReference type="Proteomes" id="UP000472263">
    <property type="component" value="Chromosome 10"/>
</dbReference>
<keyword evidence="5" id="KW-0472">Membrane</keyword>
<dbReference type="CDD" id="cd00171">
    <property type="entry name" value="Sec7"/>
    <property type="match status" value="1"/>
</dbReference>
<dbReference type="AlphaFoldDB" id="A0A667Z857"/>
<dbReference type="InterPro" id="IPR000904">
    <property type="entry name" value="Sec7_dom"/>
</dbReference>
<evidence type="ECO:0000259" key="9">
    <source>
        <dbReference type="PROSITE" id="PS50190"/>
    </source>
</evidence>
<dbReference type="GO" id="GO:0032012">
    <property type="term" value="P:regulation of ARF protein signal transduction"/>
    <property type="evidence" value="ECO:0007669"/>
    <property type="project" value="InterPro"/>
</dbReference>
<dbReference type="FunFam" id="1.10.1000.11:FF:000004">
    <property type="entry name" value="PH and SEC7 domain-containing protein 2"/>
    <property type="match status" value="1"/>
</dbReference>
<comment type="subcellular location">
    <subcellularLocation>
        <location evidence="1">Cell projection</location>
        <location evidence="1">Ruffle membrane</location>
    </subcellularLocation>
</comment>
<evidence type="ECO:0000256" key="7">
    <source>
        <dbReference type="SAM" id="MobiDB-lite"/>
    </source>
</evidence>
<keyword evidence="2" id="KW-1003">Cell membrane</keyword>
<feature type="domain" description="SEC7" evidence="9">
    <location>
        <begin position="141"/>
        <end position="311"/>
    </location>
</feature>
<dbReference type="InterPro" id="IPR023394">
    <property type="entry name" value="Sec7_C_sf"/>
</dbReference>
<evidence type="ECO:0000313" key="10">
    <source>
        <dbReference type="Ensembl" id="ENSMMDP00005039285.1"/>
    </source>
</evidence>
<gene>
    <name evidence="10" type="primary">PSD2</name>
    <name evidence="10" type="synonym">psd2</name>
</gene>
<keyword evidence="11" id="KW-1185">Reference proteome</keyword>
<organism evidence="10 11">
    <name type="scientific">Myripristis murdjan</name>
    <name type="common">pinecone soldierfish</name>
    <dbReference type="NCBI Taxonomy" id="586833"/>
    <lineage>
        <taxon>Eukaryota</taxon>
        <taxon>Metazoa</taxon>
        <taxon>Chordata</taxon>
        <taxon>Craniata</taxon>
        <taxon>Vertebrata</taxon>
        <taxon>Euteleostomi</taxon>
        <taxon>Actinopterygii</taxon>
        <taxon>Neopterygii</taxon>
        <taxon>Teleostei</taxon>
        <taxon>Neoteleostei</taxon>
        <taxon>Acanthomorphata</taxon>
        <taxon>Holocentriformes</taxon>
        <taxon>Holocentridae</taxon>
        <taxon>Myripristis</taxon>
    </lineage>
</organism>
<dbReference type="PANTHER" id="PTHR10663:SF329">
    <property type="entry name" value="PH AND SEC7 DOMAIN-CONTAINING PROTEIN 2"/>
    <property type="match status" value="1"/>
</dbReference>
<reference evidence="10" key="2">
    <citation type="submission" date="2025-08" db="UniProtKB">
        <authorList>
            <consortium name="Ensembl"/>
        </authorList>
    </citation>
    <scope>IDENTIFICATION</scope>
</reference>
<feature type="compositionally biased region" description="Polar residues" evidence="7">
    <location>
        <begin position="602"/>
        <end position="629"/>
    </location>
</feature>
<dbReference type="GO" id="GO:0032587">
    <property type="term" value="C:ruffle membrane"/>
    <property type="evidence" value="ECO:0007669"/>
    <property type="project" value="UniProtKB-SubCell"/>
</dbReference>
<dbReference type="InterPro" id="IPR041681">
    <property type="entry name" value="PH_9"/>
</dbReference>
<dbReference type="SUPFAM" id="SSF48425">
    <property type="entry name" value="Sec7 domain"/>
    <property type="match status" value="1"/>
</dbReference>
<evidence type="ECO:0000313" key="11">
    <source>
        <dbReference type="Proteomes" id="UP000472263"/>
    </source>
</evidence>
<dbReference type="Pfam" id="PF15410">
    <property type="entry name" value="PH_9"/>
    <property type="match status" value="1"/>
</dbReference>
<keyword evidence="6" id="KW-0966">Cell projection</keyword>
<evidence type="ECO:0000256" key="2">
    <source>
        <dbReference type="ARBA" id="ARBA00022475"/>
    </source>
</evidence>
<dbReference type="GO" id="GO:0005085">
    <property type="term" value="F:guanyl-nucleotide exchange factor activity"/>
    <property type="evidence" value="ECO:0007669"/>
    <property type="project" value="InterPro"/>
</dbReference>
<dbReference type="PANTHER" id="PTHR10663">
    <property type="entry name" value="GUANYL-NUCLEOTIDE EXCHANGE FACTOR"/>
    <property type="match status" value="1"/>
</dbReference>
<protein>
    <submittedName>
        <fullName evidence="10">Pleckstrin and Sec7 domain containing 2</fullName>
    </submittedName>
</protein>
<dbReference type="Gene3D" id="2.30.29.30">
    <property type="entry name" value="Pleckstrin-homology domain (PH domain)/Phosphotyrosine-binding domain (PTB)"/>
    <property type="match status" value="1"/>
</dbReference>
<dbReference type="GO" id="GO:0005543">
    <property type="term" value="F:phospholipid binding"/>
    <property type="evidence" value="ECO:0007669"/>
    <property type="project" value="InterPro"/>
</dbReference>
<dbReference type="PROSITE" id="PS50190">
    <property type="entry name" value="SEC7"/>
    <property type="match status" value="1"/>
</dbReference>
<sequence length="629" mass="71265">VEQVDAREEEEEEEERELEEERERVKGDNKDGFSSTFERIVESALLRGGTCYSSLDSLDVLSLTDETDSCVSFEAPLTPLIQQRALLQGPEPLELELATVQEQEGSEPGCIEVNFTVLTNRLYNKVYLAAFQDIQCDLGSLERLERGSTDTLANGCRADCEAAKRLAKRLYHLEGFKRCDVARHLGKNNEFSQLVASEYLSFFDFSGLSLDRALRNFLKAFPLMGETQERERVLVHFSKRFCHCSPQTPTSEDGAHTLTCALMLLNTDLHGHNIGKKMSCQQFISNLDGLNNGKDFPKDLLKVLYNSIKNEKLEWAIEEEELRKSLSELVEEQCEGGSKRVARVTDGSNPFIAIPILLNAVTYKHGVLNRKSHADMDGKRTPRGRRGWKKFYAVLKGMILYLQKDEYKPDADLSEVDLKNAVRIHHALATRATDYSKRANVLKLKTSDWRVFLLQAPSEEEMMSWIFRINLVAALFSAPAFPAAIGSMKKFCRPLLPSSTTRLNQEEQLLSHESKLKQMSLEVEEHRKNPPSPDPKSREWEEYRLKEHYLTYEKSRYETYISLLQAKLRAETDDLEKIESSVMSGLMGEGGRPGREGHLRKTQSSPSISQAHSGLNGRSTGRTAPGQRS</sequence>
<dbReference type="InterPro" id="IPR001605">
    <property type="entry name" value="PH_dom-spectrin-type"/>
</dbReference>
<dbReference type="CDD" id="cd13295">
    <property type="entry name" value="PH_EFA6"/>
    <property type="match status" value="1"/>
</dbReference>
<dbReference type="Gene3D" id="1.10.1000.11">
    <property type="entry name" value="Arf Nucleotide-binding Site Opener,domain 2"/>
    <property type="match status" value="1"/>
</dbReference>
<evidence type="ECO:0000259" key="8">
    <source>
        <dbReference type="PROSITE" id="PS50003"/>
    </source>
</evidence>
<reference evidence="10" key="1">
    <citation type="submission" date="2019-06" db="EMBL/GenBank/DDBJ databases">
        <authorList>
            <consortium name="Wellcome Sanger Institute Data Sharing"/>
        </authorList>
    </citation>
    <scope>NUCLEOTIDE SEQUENCE [LARGE SCALE GENOMIC DNA]</scope>
</reference>
<dbReference type="Pfam" id="PF01369">
    <property type="entry name" value="Sec7"/>
    <property type="match status" value="1"/>
</dbReference>
<proteinExistence type="predicted"/>
<dbReference type="SMART" id="SM00233">
    <property type="entry name" value="PH"/>
    <property type="match status" value="1"/>
</dbReference>
<evidence type="ECO:0000256" key="1">
    <source>
        <dbReference type="ARBA" id="ARBA00004632"/>
    </source>
</evidence>
<dbReference type="Ensembl" id="ENSMMDT00005040096.1">
    <property type="protein sequence ID" value="ENSMMDP00005039285.1"/>
    <property type="gene ID" value="ENSMMDG00005016346.1"/>
</dbReference>
<reference evidence="10" key="3">
    <citation type="submission" date="2025-09" db="UniProtKB">
        <authorList>
            <consortium name="Ensembl"/>
        </authorList>
    </citation>
    <scope>IDENTIFICATION</scope>
</reference>
<dbReference type="InterPro" id="IPR011993">
    <property type="entry name" value="PH-like_dom_sf"/>
</dbReference>
<dbReference type="InterPro" id="IPR035999">
    <property type="entry name" value="Sec7_dom_sf"/>
</dbReference>
<feature type="compositionally biased region" description="Basic and acidic residues" evidence="7">
    <location>
        <begin position="19"/>
        <end position="30"/>
    </location>
</feature>
<feature type="compositionally biased region" description="Acidic residues" evidence="7">
    <location>
        <begin position="7"/>
        <end position="18"/>
    </location>
</feature>
<dbReference type="SUPFAM" id="SSF50729">
    <property type="entry name" value="PH domain-like"/>
    <property type="match status" value="1"/>
</dbReference>
<keyword evidence="3" id="KW-0597">Phosphoprotein</keyword>
<name>A0A667Z857_9TELE</name>
<accession>A0A667Z857</accession>